<dbReference type="InterPro" id="IPR011009">
    <property type="entry name" value="Kinase-like_dom_sf"/>
</dbReference>
<evidence type="ECO:0000256" key="10">
    <source>
        <dbReference type="ARBA" id="ARBA00023242"/>
    </source>
</evidence>
<evidence type="ECO:0000256" key="5">
    <source>
        <dbReference type="ARBA" id="ARBA00022527"/>
    </source>
</evidence>
<reference evidence="18 19" key="1">
    <citation type="journal article" date="2013" name="BMC Genomics">
        <title>Genome sequencing and comparative genomics of honey bee microsporidia, Nosema apis reveal novel insights into host-parasite interactions.</title>
        <authorList>
            <person name="Chen Yp."/>
            <person name="Pettis J.S."/>
            <person name="Zhao Y."/>
            <person name="Liu X."/>
            <person name="Tallon L.J."/>
            <person name="Sadzewicz L.D."/>
            <person name="Li R."/>
            <person name="Zheng H."/>
            <person name="Huang S."/>
            <person name="Zhang X."/>
            <person name="Hamilton M.C."/>
            <person name="Pernal S.F."/>
            <person name="Melathopoulos A.P."/>
            <person name="Yan X."/>
            <person name="Evans J.D."/>
        </authorList>
    </citation>
    <scope>NUCLEOTIDE SEQUENCE [LARGE SCALE GENOMIC DNA]</scope>
    <source>
        <strain evidence="18 19">BRL 01</strain>
    </source>
</reference>
<feature type="binding site" evidence="15">
    <location>
        <position position="40"/>
    </location>
    <ligand>
        <name>ATP</name>
        <dbReference type="ChEBI" id="CHEBI:30616"/>
    </ligand>
</feature>
<dbReference type="EC" id="2.7.11.22" evidence="4"/>
<dbReference type="Pfam" id="PF00069">
    <property type="entry name" value="Pkinase"/>
    <property type="match status" value="1"/>
</dbReference>
<dbReference type="AlphaFoldDB" id="T0L9B8"/>
<evidence type="ECO:0000256" key="13">
    <source>
        <dbReference type="ARBA" id="ARBA00048367"/>
    </source>
</evidence>
<dbReference type="HOGENOM" id="CLU_000288_181_1_1"/>
<comment type="catalytic activity">
    <reaction evidence="14">
        <text>[DNA-directed RNA polymerase] + ATP = phospho-[DNA-directed RNA polymerase] + ADP + H(+)</text>
        <dbReference type="Rhea" id="RHEA:10216"/>
        <dbReference type="Rhea" id="RHEA-COMP:11321"/>
        <dbReference type="Rhea" id="RHEA-COMP:11322"/>
        <dbReference type="ChEBI" id="CHEBI:15378"/>
        <dbReference type="ChEBI" id="CHEBI:30616"/>
        <dbReference type="ChEBI" id="CHEBI:43176"/>
        <dbReference type="ChEBI" id="CHEBI:68546"/>
        <dbReference type="ChEBI" id="CHEBI:456216"/>
        <dbReference type="EC" id="2.7.11.23"/>
    </reaction>
</comment>
<dbReference type="PANTHER" id="PTHR24056">
    <property type="entry name" value="CELL DIVISION PROTEIN KINASE"/>
    <property type="match status" value="1"/>
</dbReference>
<sequence>MSNVPFTHTNLRYKLLQPIGEGTFGKVYKSIKDTEYFALKKISSGLHITTIREIKIIRSLSHKNIIQLIEINVDNSDIFLVFPFYRFDLYSYLKRNIPNRREIIHICKQIAEGIKYLHSKNVIHRDIKTSNILLDINLNIKIADFGMSTHFNKSMSPNVVTLWYRAPEILLNLSYSFEIDIWGFGCILGELMTTLPVFNGSTEIKLLDSIISICGSINNRTWKGIEENEKFKMFRLPQSQRNLLNIYKNCDKDIIDLLDKILLVDPSQRITIDDIINSKIFENYDSEIFNRIAEKYKFVYYE</sequence>
<dbReference type="EC" id="2.7.11.23" evidence="3"/>
<evidence type="ECO:0000256" key="16">
    <source>
        <dbReference type="RuleBase" id="RU000304"/>
    </source>
</evidence>
<dbReference type="InterPro" id="IPR008271">
    <property type="entry name" value="Ser/Thr_kinase_AS"/>
</dbReference>
<evidence type="ECO:0000256" key="8">
    <source>
        <dbReference type="ARBA" id="ARBA00022777"/>
    </source>
</evidence>
<dbReference type="SMART" id="SM00220">
    <property type="entry name" value="S_TKc"/>
    <property type="match status" value="1"/>
</dbReference>
<keyword evidence="6" id="KW-0808">Transferase</keyword>
<evidence type="ECO:0000256" key="12">
    <source>
        <dbReference type="ARBA" id="ARBA00047811"/>
    </source>
</evidence>
<keyword evidence="19" id="KW-1185">Reference proteome</keyword>
<dbReference type="Proteomes" id="UP000053780">
    <property type="component" value="Unassembled WGS sequence"/>
</dbReference>
<name>T0L9B8_9MICR</name>
<proteinExistence type="inferred from homology"/>
<accession>T0L9B8</accession>
<dbReference type="SUPFAM" id="SSF56112">
    <property type="entry name" value="Protein kinase-like (PK-like)"/>
    <property type="match status" value="1"/>
</dbReference>
<keyword evidence="18" id="KW-0132">Cell division</keyword>
<dbReference type="PROSITE" id="PS50011">
    <property type="entry name" value="PROTEIN_KINASE_DOM"/>
    <property type="match status" value="1"/>
</dbReference>
<dbReference type="InterPro" id="IPR017441">
    <property type="entry name" value="Protein_kinase_ATP_BS"/>
</dbReference>
<dbReference type="FunFam" id="1.10.510.10:FF:000624">
    <property type="entry name" value="Mitogen-activated protein kinase"/>
    <property type="match status" value="1"/>
</dbReference>
<dbReference type="OrthoDB" id="28397at2759"/>
<keyword evidence="8 18" id="KW-0418">Kinase</keyword>
<comment type="catalytic activity">
    <reaction evidence="12">
        <text>L-threonyl-[protein] + ATP = O-phospho-L-threonyl-[protein] + ADP + H(+)</text>
        <dbReference type="Rhea" id="RHEA:46608"/>
        <dbReference type="Rhea" id="RHEA-COMP:11060"/>
        <dbReference type="Rhea" id="RHEA-COMP:11605"/>
        <dbReference type="ChEBI" id="CHEBI:15378"/>
        <dbReference type="ChEBI" id="CHEBI:30013"/>
        <dbReference type="ChEBI" id="CHEBI:30616"/>
        <dbReference type="ChEBI" id="CHEBI:61977"/>
        <dbReference type="ChEBI" id="CHEBI:456216"/>
        <dbReference type="EC" id="2.7.11.22"/>
    </reaction>
</comment>
<dbReference type="Gene3D" id="3.30.200.20">
    <property type="entry name" value="Phosphorylase Kinase, domain 1"/>
    <property type="match status" value="1"/>
</dbReference>
<evidence type="ECO:0000259" key="17">
    <source>
        <dbReference type="PROSITE" id="PS50011"/>
    </source>
</evidence>
<evidence type="ECO:0000313" key="19">
    <source>
        <dbReference type="Proteomes" id="UP000053780"/>
    </source>
</evidence>
<keyword evidence="10" id="KW-0539">Nucleus</keyword>
<organism evidence="18 19">
    <name type="scientific">Vairimorpha apis BRL 01</name>
    <dbReference type="NCBI Taxonomy" id="1037528"/>
    <lineage>
        <taxon>Eukaryota</taxon>
        <taxon>Fungi</taxon>
        <taxon>Fungi incertae sedis</taxon>
        <taxon>Microsporidia</taxon>
        <taxon>Nosematidae</taxon>
        <taxon>Vairimorpha</taxon>
    </lineage>
</organism>
<dbReference type="PANTHER" id="PTHR24056:SF495">
    <property type="entry name" value="CYCLIN-DEPENDENT KINASE 8-RELATED"/>
    <property type="match status" value="1"/>
</dbReference>
<dbReference type="GO" id="GO:0004693">
    <property type="term" value="F:cyclin-dependent protein serine/threonine kinase activity"/>
    <property type="evidence" value="ECO:0007669"/>
    <property type="project" value="UniProtKB-EC"/>
</dbReference>
<feature type="domain" description="Protein kinase" evidence="17">
    <location>
        <begin position="13"/>
        <end position="281"/>
    </location>
</feature>
<evidence type="ECO:0000256" key="15">
    <source>
        <dbReference type="PROSITE-ProRule" id="PRU10141"/>
    </source>
</evidence>
<gene>
    <name evidence="18" type="ORF">NAPIS_ORF01334</name>
</gene>
<evidence type="ECO:0000256" key="7">
    <source>
        <dbReference type="ARBA" id="ARBA00022741"/>
    </source>
</evidence>
<dbReference type="GO" id="GO:0008353">
    <property type="term" value="F:RNA polymerase II CTD heptapeptide repeat kinase activity"/>
    <property type="evidence" value="ECO:0007669"/>
    <property type="project" value="UniProtKB-EC"/>
</dbReference>
<dbReference type="GO" id="GO:0016592">
    <property type="term" value="C:mediator complex"/>
    <property type="evidence" value="ECO:0007669"/>
    <property type="project" value="TreeGrafter"/>
</dbReference>
<keyword evidence="5 16" id="KW-0723">Serine/threonine-protein kinase</keyword>
<dbReference type="PROSITE" id="PS00108">
    <property type="entry name" value="PROTEIN_KINASE_ST"/>
    <property type="match status" value="1"/>
</dbReference>
<dbReference type="VEuPathDB" id="MicrosporidiaDB:NAPIS_ORF01334"/>
<evidence type="ECO:0000256" key="4">
    <source>
        <dbReference type="ARBA" id="ARBA00012425"/>
    </source>
</evidence>
<keyword evidence="9 15" id="KW-0067">ATP-binding</keyword>
<comment type="subcellular location">
    <subcellularLocation>
        <location evidence="1">Nucleus</location>
    </subcellularLocation>
</comment>
<evidence type="ECO:0000256" key="1">
    <source>
        <dbReference type="ARBA" id="ARBA00004123"/>
    </source>
</evidence>
<dbReference type="GO" id="GO:0051301">
    <property type="term" value="P:cell division"/>
    <property type="evidence" value="ECO:0007669"/>
    <property type="project" value="UniProtKB-KW"/>
</dbReference>
<evidence type="ECO:0000256" key="3">
    <source>
        <dbReference type="ARBA" id="ARBA00012409"/>
    </source>
</evidence>
<comment type="similarity">
    <text evidence="2">Belongs to the protein kinase superfamily. CMGC Ser/Thr protein kinase family. CDC2/CDKX subfamily.</text>
</comment>
<evidence type="ECO:0000256" key="14">
    <source>
        <dbReference type="ARBA" id="ARBA00049280"/>
    </source>
</evidence>
<protein>
    <recommendedName>
        <fullName evidence="11">Cyclin-dependent kinase 8</fullName>
        <ecNumber evidence="4">2.7.11.22</ecNumber>
        <ecNumber evidence="3">2.7.11.23</ecNumber>
    </recommendedName>
</protein>
<keyword evidence="18" id="KW-0131">Cell cycle</keyword>
<dbReference type="EMBL" id="KE647176">
    <property type="protein sequence ID" value="EQB61094.1"/>
    <property type="molecule type" value="Genomic_DNA"/>
</dbReference>
<dbReference type="InterPro" id="IPR000719">
    <property type="entry name" value="Prot_kinase_dom"/>
</dbReference>
<dbReference type="GO" id="GO:0005524">
    <property type="term" value="F:ATP binding"/>
    <property type="evidence" value="ECO:0007669"/>
    <property type="project" value="UniProtKB-UniRule"/>
</dbReference>
<evidence type="ECO:0000256" key="11">
    <source>
        <dbReference type="ARBA" id="ARBA00041823"/>
    </source>
</evidence>
<dbReference type="InterPro" id="IPR050108">
    <property type="entry name" value="CDK"/>
</dbReference>
<comment type="catalytic activity">
    <reaction evidence="13">
        <text>L-seryl-[protein] + ATP = O-phospho-L-seryl-[protein] + ADP + H(+)</text>
        <dbReference type="Rhea" id="RHEA:17989"/>
        <dbReference type="Rhea" id="RHEA-COMP:9863"/>
        <dbReference type="Rhea" id="RHEA-COMP:11604"/>
        <dbReference type="ChEBI" id="CHEBI:15378"/>
        <dbReference type="ChEBI" id="CHEBI:29999"/>
        <dbReference type="ChEBI" id="CHEBI:30616"/>
        <dbReference type="ChEBI" id="CHEBI:83421"/>
        <dbReference type="ChEBI" id="CHEBI:456216"/>
        <dbReference type="EC" id="2.7.11.22"/>
    </reaction>
</comment>
<evidence type="ECO:0000256" key="6">
    <source>
        <dbReference type="ARBA" id="ARBA00022679"/>
    </source>
</evidence>
<evidence type="ECO:0000256" key="9">
    <source>
        <dbReference type="ARBA" id="ARBA00022840"/>
    </source>
</evidence>
<dbReference type="PROSITE" id="PS00107">
    <property type="entry name" value="PROTEIN_KINASE_ATP"/>
    <property type="match status" value="1"/>
</dbReference>
<keyword evidence="7 15" id="KW-0547">Nucleotide-binding</keyword>
<dbReference type="Gene3D" id="1.10.510.10">
    <property type="entry name" value="Transferase(Phosphotransferase) domain 1"/>
    <property type="match status" value="1"/>
</dbReference>
<evidence type="ECO:0000313" key="18">
    <source>
        <dbReference type="EMBL" id="EQB61094.1"/>
    </source>
</evidence>
<evidence type="ECO:0000256" key="2">
    <source>
        <dbReference type="ARBA" id="ARBA00006485"/>
    </source>
</evidence>